<evidence type="ECO:0000313" key="6">
    <source>
        <dbReference type="EMBL" id="CAF0726745.1"/>
    </source>
</evidence>
<dbReference type="GO" id="GO:0016020">
    <property type="term" value="C:membrane"/>
    <property type="evidence" value="ECO:0007669"/>
    <property type="project" value="UniProtKB-SubCell"/>
</dbReference>
<evidence type="ECO:0000256" key="2">
    <source>
        <dbReference type="ARBA" id="ARBA00022692"/>
    </source>
</evidence>
<protein>
    <recommendedName>
        <fullName evidence="13">Transmembrane protein 17</fullName>
    </recommendedName>
</protein>
<dbReference type="EMBL" id="CAJNOI010000318">
    <property type="protein sequence ID" value="CAF1240746.1"/>
    <property type="molecule type" value="Genomic_DNA"/>
</dbReference>
<keyword evidence="12" id="KW-1185">Reference proteome</keyword>
<keyword evidence="3 5" id="KW-1133">Transmembrane helix</keyword>
<dbReference type="EMBL" id="CAJNOM010000026">
    <property type="protein sequence ID" value="CAF0842438.1"/>
    <property type="molecule type" value="Genomic_DNA"/>
</dbReference>
<evidence type="ECO:0000313" key="8">
    <source>
        <dbReference type="EMBL" id="CAF0842728.1"/>
    </source>
</evidence>
<dbReference type="EMBL" id="CAJNOI010000002">
    <property type="protein sequence ID" value="CAF0726745.1"/>
    <property type="molecule type" value="Genomic_DNA"/>
</dbReference>
<gene>
    <name evidence="11" type="ORF">BJG266_LOCUS29036</name>
    <name evidence="6" type="ORF">BJG266_LOCUS819</name>
    <name evidence="10" type="ORF">QVE165_LOCUS10051</name>
    <name evidence="7" type="ORF">QVE165_LOCUS6386</name>
    <name evidence="8" type="ORF">QVE165_LOCUS6402</name>
    <name evidence="9" type="ORF">VCS650_LOCUS8553</name>
</gene>
<evidence type="ECO:0000256" key="5">
    <source>
        <dbReference type="SAM" id="Phobius"/>
    </source>
</evidence>
<dbReference type="Pfam" id="PF09799">
    <property type="entry name" value="Transmemb_17"/>
    <property type="match status" value="1"/>
</dbReference>
<keyword evidence="2 5" id="KW-0812">Transmembrane</keyword>
<dbReference type="EMBL" id="CAJNON010000057">
    <property type="protein sequence ID" value="CAF0886781.1"/>
    <property type="molecule type" value="Genomic_DNA"/>
</dbReference>
<evidence type="ECO:0000313" key="9">
    <source>
        <dbReference type="EMBL" id="CAF0886781.1"/>
    </source>
</evidence>
<dbReference type="PANTHER" id="PTHR13531:SF6">
    <property type="entry name" value="TMEM (HUMAN TRANSMEMBRANE PROTEIN) HOMOLOG"/>
    <property type="match status" value="1"/>
</dbReference>
<feature type="transmembrane region" description="Helical" evidence="5">
    <location>
        <begin position="121"/>
        <end position="143"/>
    </location>
</feature>
<dbReference type="EMBL" id="CAJNOM010000026">
    <property type="protein sequence ID" value="CAF0842728.1"/>
    <property type="molecule type" value="Genomic_DNA"/>
</dbReference>
<dbReference type="PANTHER" id="PTHR13531">
    <property type="entry name" value="GEO07735P1-RELATED-RELATED"/>
    <property type="match status" value="1"/>
</dbReference>
<proteinExistence type="predicted"/>
<feature type="transmembrane region" description="Helical" evidence="5">
    <location>
        <begin position="155"/>
        <end position="180"/>
    </location>
</feature>
<evidence type="ECO:0000256" key="3">
    <source>
        <dbReference type="ARBA" id="ARBA00022989"/>
    </source>
</evidence>
<evidence type="ECO:0008006" key="13">
    <source>
        <dbReference type="Google" id="ProtNLM"/>
    </source>
</evidence>
<reference evidence="8" key="1">
    <citation type="submission" date="2021-02" db="EMBL/GenBank/DDBJ databases">
        <authorList>
            <person name="Nowell W R."/>
        </authorList>
    </citation>
    <scope>NUCLEOTIDE SEQUENCE</scope>
</reference>
<feature type="transmembrane region" description="Helical" evidence="5">
    <location>
        <begin position="87"/>
        <end position="109"/>
    </location>
</feature>
<evidence type="ECO:0000313" key="12">
    <source>
        <dbReference type="Proteomes" id="UP000663832"/>
    </source>
</evidence>
<name>A0A813VJV1_9BILA</name>
<dbReference type="Proteomes" id="UP000663832">
    <property type="component" value="Unassembled WGS sequence"/>
</dbReference>
<dbReference type="Proteomes" id="UP000663891">
    <property type="component" value="Unassembled WGS sequence"/>
</dbReference>
<comment type="caution">
    <text evidence="8">The sequence shown here is derived from an EMBL/GenBank/DDBJ whole genome shotgun (WGS) entry which is preliminary data.</text>
</comment>
<evidence type="ECO:0000313" key="11">
    <source>
        <dbReference type="EMBL" id="CAF1240746.1"/>
    </source>
</evidence>
<dbReference type="OrthoDB" id="311720at2759"/>
<evidence type="ECO:0000313" key="7">
    <source>
        <dbReference type="EMBL" id="CAF0842438.1"/>
    </source>
</evidence>
<keyword evidence="4 5" id="KW-0472">Membrane</keyword>
<evidence type="ECO:0000313" key="10">
    <source>
        <dbReference type="EMBL" id="CAF0911825.1"/>
    </source>
</evidence>
<feature type="transmembrane region" description="Helical" evidence="5">
    <location>
        <begin position="59"/>
        <end position="81"/>
    </location>
</feature>
<dbReference type="GO" id="GO:1905515">
    <property type="term" value="P:non-motile cilium assembly"/>
    <property type="evidence" value="ECO:0007669"/>
    <property type="project" value="TreeGrafter"/>
</dbReference>
<comment type="subcellular location">
    <subcellularLocation>
        <location evidence="1">Membrane</location>
        <topology evidence="1">Multi-pass membrane protein</topology>
    </subcellularLocation>
</comment>
<evidence type="ECO:0000256" key="4">
    <source>
        <dbReference type="ARBA" id="ARBA00023136"/>
    </source>
</evidence>
<dbReference type="GO" id="GO:0035869">
    <property type="term" value="C:ciliary transition zone"/>
    <property type="evidence" value="ECO:0007669"/>
    <property type="project" value="TreeGrafter"/>
</dbReference>
<accession>A0A813VJV1</accession>
<dbReference type="AlphaFoldDB" id="A0A813VJV1"/>
<evidence type="ECO:0000256" key="1">
    <source>
        <dbReference type="ARBA" id="ARBA00004141"/>
    </source>
</evidence>
<dbReference type="Proteomes" id="UP000663877">
    <property type="component" value="Unassembled WGS sequence"/>
</dbReference>
<organism evidence="8 12">
    <name type="scientific">Adineta steineri</name>
    <dbReference type="NCBI Taxonomy" id="433720"/>
    <lineage>
        <taxon>Eukaryota</taxon>
        <taxon>Metazoa</taxon>
        <taxon>Spiralia</taxon>
        <taxon>Gnathifera</taxon>
        <taxon>Rotifera</taxon>
        <taxon>Eurotatoria</taxon>
        <taxon>Bdelloidea</taxon>
        <taxon>Adinetida</taxon>
        <taxon>Adinetidae</taxon>
        <taxon>Adineta</taxon>
    </lineage>
</organism>
<dbReference type="EMBL" id="CAJNOM010000046">
    <property type="protein sequence ID" value="CAF0911825.1"/>
    <property type="molecule type" value="Genomic_DNA"/>
</dbReference>
<sequence length="210" mass="24020">MLRRAPELPRSVNDRLNRLATSVFTSIDANDYKRGNNFQSKPTRIEIDYSSSLPLQMLLYFNVCFFPCWLFSLTFVLPILATSAKNYPAILMVFAFLFKAIIEFIRLYLGYAGNLAERMPELTAFCLLTIIFQIPLSIFLLVYSVITNADKEMQLALVFAVEIIYVTFLLLEAIFGIYAVRIMVTAQSSRFHYRQFEEALPANDFASPSG</sequence>
<dbReference type="InterPro" id="IPR019184">
    <property type="entry name" value="Uncharacterised_TM-17"/>
</dbReference>